<evidence type="ECO:0000256" key="2">
    <source>
        <dbReference type="ARBA" id="ARBA00022679"/>
    </source>
</evidence>
<comment type="similarity">
    <text evidence="3">Belongs to the N(4)/N(6)-methyltransferase family.</text>
</comment>
<evidence type="ECO:0000256" key="3">
    <source>
        <dbReference type="RuleBase" id="RU362026"/>
    </source>
</evidence>
<evidence type="ECO:0000259" key="4">
    <source>
        <dbReference type="Pfam" id="PF01555"/>
    </source>
</evidence>
<dbReference type="PRINTS" id="PR00508">
    <property type="entry name" value="S21N4MTFRASE"/>
</dbReference>
<comment type="caution">
    <text evidence="5">The sequence shown here is derived from an EMBL/GenBank/DDBJ whole genome shotgun (WGS) entry which is preliminary data.</text>
</comment>
<dbReference type="GO" id="GO:0008170">
    <property type="term" value="F:N-methyltransferase activity"/>
    <property type="evidence" value="ECO:0007669"/>
    <property type="project" value="InterPro"/>
</dbReference>
<proteinExistence type="inferred from homology"/>
<evidence type="ECO:0000256" key="1">
    <source>
        <dbReference type="ARBA" id="ARBA00022603"/>
    </source>
</evidence>
<name>A0A832G1W4_9BACT</name>
<evidence type="ECO:0000313" key="5">
    <source>
        <dbReference type="EMBL" id="HGT47183.1"/>
    </source>
</evidence>
<keyword evidence="2 5" id="KW-0808">Transferase</keyword>
<protein>
    <recommendedName>
        <fullName evidence="3">Methyltransferase</fullName>
        <ecNumber evidence="3">2.1.1.-</ecNumber>
    </recommendedName>
</protein>
<organism evidence="5">
    <name type="scientific">Ignavibacterium album</name>
    <dbReference type="NCBI Taxonomy" id="591197"/>
    <lineage>
        <taxon>Bacteria</taxon>
        <taxon>Pseudomonadati</taxon>
        <taxon>Ignavibacteriota</taxon>
        <taxon>Ignavibacteria</taxon>
        <taxon>Ignavibacteriales</taxon>
        <taxon>Ignavibacteriaceae</taxon>
        <taxon>Ignavibacterium</taxon>
    </lineage>
</organism>
<dbReference type="Pfam" id="PF01555">
    <property type="entry name" value="N6_N4_Mtase"/>
    <property type="match status" value="1"/>
</dbReference>
<dbReference type="EC" id="2.1.1.-" evidence="3"/>
<dbReference type="InterPro" id="IPR029063">
    <property type="entry name" value="SAM-dependent_MTases_sf"/>
</dbReference>
<sequence length="327" mass="38717">MLKHPLPRLDKDEELLNLLLPYCRFERGTIFIDQVSGHKIACGDCTDEKFLSKLFKKEKAALAIHDPPYNFIAFQKSAVQEFINWSKKWIELTYHHLKKNASLYIWLGADQNNHFQPLGFFLEMMSQTDFKSKSFITMRNQRGFGTLKNWMSIRQELLYYVKGKPLFNVNAEYTDIPKVLKGYYKKINGRITENIERSKSEYIRAGNVWIDIQQVFYRMEENVNGCYAQKPIKAIERIINASSKKRDLIIDFFSHSGTTLIASEKLQRKCFTVDIEPVFCEISLRRLENFRTSEKTGWQNSNPFYKEINSDKRLKNYLKKKYNIEYK</sequence>
<dbReference type="EMBL" id="DSVI01000004">
    <property type="protein sequence ID" value="HGT47183.1"/>
    <property type="molecule type" value="Genomic_DNA"/>
</dbReference>
<dbReference type="GO" id="GO:0032259">
    <property type="term" value="P:methylation"/>
    <property type="evidence" value="ECO:0007669"/>
    <property type="project" value="UniProtKB-KW"/>
</dbReference>
<accession>A0A832G1W4</accession>
<dbReference type="AlphaFoldDB" id="A0A832G1W4"/>
<keyword evidence="1 5" id="KW-0489">Methyltransferase</keyword>
<dbReference type="InterPro" id="IPR001091">
    <property type="entry name" value="RM_Methyltransferase"/>
</dbReference>
<gene>
    <name evidence="5" type="ORF">ENS56_04050</name>
</gene>
<dbReference type="Gene3D" id="3.40.50.150">
    <property type="entry name" value="Vaccinia Virus protein VP39"/>
    <property type="match status" value="1"/>
</dbReference>
<feature type="domain" description="DNA methylase N-4/N-6" evidence="4">
    <location>
        <begin position="62"/>
        <end position="283"/>
    </location>
</feature>
<reference evidence="5" key="1">
    <citation type="journal article" date="2020" name="mSystems">
        <title>Genome- and Community-Level Interaction Insights into Carbon Utilization and Element Cycling Functions of Hydrothermarchaeota in Hydrothermal Sediment.</title>
        <authorList>
            <person name="Zhou Z."/>
            <person name="Liu Y."/>
            <person name="Xu W."/>
            <person name="Pan J."/>
            <person name="Luo Z.H."/>
            <person name="Li M."/>
        </authorList>
    </citation>
    <scope>NUCLEOTIDE SEQUENCE [LARGE SCALE GENOMIC DNA]</scope>
    <source>
        <strain evidence="5">SpSt-500</strain>
    </source>
</reference>
<dbReference type="InterPro" id="IPR002941">
    <property type="entry name" value="DNA_methylase_N4/N6"/>
</dbReference>
<dbReference type="GO" id="GO:0003677">
    <property type="term" value="F:DNA binding"/>
    <property type="evidence" value="ECO:0007669"/>
    <property type="project" value="InterPro"/>
</dbReference>
<dbReference type="SUPFAM" id="SSF53335">
    <property type="entry name" value="S-adenosyl-L-methionine-dependent methyltransferases"/>
    <property type="match status" value="1"/>
</dbReference>